<accession>A0A0K9GVI1</accession>
<keyword evidence="1" id="KW-1133">Transmembrane helix</keyword>
<dbReference type="AlphaFoldDB" id="A0A0K9GVI1"/>
<comment type="caution">
    <text evidence="2">The sequence shown here is derived from an EMBL/GenBank/DDBJ whole genome shotgun (WGS) entry which is preliminary data.</text>
</comment>
<evidence type="ECO:0000256" key="1">
    <source>
        <dbReference type="SAM" id="Phobius"/>
    </source>
</evidence>
<dbReference type="Pfam" id="PF09819">
    <property type="entry name" value="ABC_cobalt"/>
    <property type="match status" value="1"/>
</dbReference>
<feature type="transmembrane region" description="Helical" evidence="1">
    <location>
        <begin position="12"/>
        <end position="34"/>
    </location>
</feature>
<feature type="transmembrane region" description="Helical" evidence="1">
    <location>
        <begin position="46"/>
        <end position="64"/>
    </location>
</feature>
<gene>
    <name evidence="2" type="ORF">AC625_15235</name>
</gene>
<dbReference type="Proteomes" id="UP000037146">
    <property type="component" value="Unassembled WGS sequence"/>
</dbReference>
<feature type="transmembrane region" description="Helical" evidence="1">
    <location>
        <begin position="84"/>
        <end position="106"/>
    </location>
</feature>
<keyword evidence="1" id="KW-0812">Transmembrane</keyword>
<name>A0A0K9GVI1_9BACI</name>
<keyword evidence="3" id="KW-1185">Reference proteome</keyword>
<protein>
    <submittedName>
        <fullName evidence="2">Thiamine ABC transporter permease</fullName>
    </submittedName>
</protein>
<dbReference type="EMBL" id="LFZW01000001">
    <property type="protein sequence ID" value="KMY50699.1"/>
    <property type="molecule type" value="Genomic_DNA"/>
</dbReference>
<reference evidence="3" key="1">
    <citation type="submission" date="2015-07" db="EMBL/GenBank/DDBJ databases">
        <title>Genome sequencing project for genomic taxonomy and phylogenomics of Bacillus-like bacteria.</title>
        <authorList>
            <person name="Liu B."/>
            <person name="Wang J."/>
            <person name="Zhu Y."/>
            <person name="Liu G."/>
            <person name="Chen Q."/>
            <person name="Chen Z."/>
            <person name="Lan J."/>
            <person name="Che J."/>
            <person name="Ge C."/>
            <person name="Shi H."/>
            <person name="Pan Z."/>
            <person name="Liu X."/>
        </authorList>
    </citation>
    <scope>NUCLEOTIDE SEQUENCE [LARGE SCALE GENOMIC DNA]</scope>
    <source>
        <strain evidence="3">FJAT-27997</strain>
    </source>
</reference>
<keyword evidence="1" id="KW-0472">Membrane</keyword>
<proteinExistence type="predicted"/>
<sequence length="194" mass="21154">MTKGLKLTDILVTIVIAIAFGIVYILWGSVYYALKPIGLHADQFMYGMWFIAANVAFFIIRKPGVALLAEIAAASGEFLLGSPWGLTVLLYGVVQGLFAELVFMAFKYKRFHISVAILSAIAACLGSVLMDFAYGEIGDLVAWNLTLFMIARFLGSILFAGVCAYYLVKVLEATGVTNLVRPASSKDYAELDQK</sequence>
<evidence type="ECO:0000313" key="2">
    <source>
        <dbReference type="EMBL" id="KMY50699.1"/>
    </source>
</evidence>
<feature type="transmembrane region" description="Helical" evidence="1">
    <location>
        <begin position="113"/>
        <end position="134"/>
    </location>
</feature>
<evidence type="ECO:0000313" key="3">
    <source>
        <dbReference type="Proteomes" id="UP000037146"/>
    </source>
</evidence>
<organism evidence="2 3">
    <name type="scientific">Peribacillus loiseleuriae</name>
    <dbReference type="NCBI Taxonomy" id="1679170"/>
    <lineage>
        <taxon>Bacteria</taxon>
        <taxon>Bacillati</taxon>
        <taxon>Bacillota</taxon>
        <taxon>Bacilli</taxon>
        <taxon>Bacillales</taxon>
        <taxon>Bacillaceae</taxon>
        <taxon>Peribacillus</taxon>
    </lineage>
</organism>
<dbReference type="PIRSF" id="PIRSF037394">
    <property type="entry name" value="ABC_thiamine-permease_YkoE_prd"/>
    <property type="match status" value="1"/>
</dbReference>
<feature type="transmembrane region" description="Helical" evidence="1">
    <location>
        <begin position="140"/>
        <end position="168"/>
    </location>
</feature>
<dbReference type="STRING" id="1679170.AC625_15235"/>
<dbReference type="PATRIC" id="fig|1679170.3.peg.3471"/>
<dbReference type="InterPro" id="IPR017195">
    <property type="entry name" value="ABC_thiamin-permease_prd"/>
</dbReference>